<dbReference type="AlphaFoldDB" id="A0A1B6EHT4"/>
<accession>A0A1B6EHT4</accession>
<feature type="region of interest" description="Disordered" evidence="1">
    <location>
        <begin position="39"/>
        <end position="90"/>
    </location>
</feature>
<organism evidence="2">
    <name type="scientific">Cuerna arida</name>
    <dbReference type="NCBI Taxonomy" id="1464854"/>
    <lineage>
        <taxon>Eukaryota</taxon>
        <taxon>Metazoa</taxon>
        <taxon>Ecdysozoa</taxon>
        <taxon>Arthropoda</taxon>
        <taxon>Hexapoda</taxon>
        <taxon>Insecta</taxon>
        <taxon>Pterygota</taxon>
        <taxon>Neoptera</taxon>
        <taxon>Paraneoptera</taxon>
        <taxon>Hemiptera</taxon>
        <taxon>Auchenorrhyncha</taxon>
        <taxon>Membracoidea</taxon>
        <taxon>Cicadellidae</taxon>
        <taxon>Cicadellinae</taxon>
        <taxon>Proconiini</taxon>
        <taxon>Cuerna</taxon>
    </lineage>
</organism>
<name>A0A1B6EHT4_9HEMI</name>
<feature type="non-terminal residue" evidence="2">
    <location>
        <position position="143"/>
    </location>
</feature>
<evidence type="ECO:0000256" key="1">
    <source>
        <dbReference type="SAM" id="MobiDB-lite"/>
    </source>
</evidence>
<protein>
    <submittedName>
        <fullName evidence="2">Uncharacterized protein</fullName>
    </submittedName>
</protein>
<reference evidence="2" key="1">
    <citation type="submission" date="2015-11" db="EMBL/GenBank/DDBJ databases">
        <title>De novo transcriptome assembly of four potential Pierce s Disease insect vectors from Arizona vineyards.</title>
        <authorList>
            <person name="Tassone E.E."/>
        </authorList>
    </citation>
    <scope>NUCLEOTIDE SEQUENCE</scope>
</reference>
<evidence type="ECO:0000313" key="2">
    <source>
        <dbReference type="EMBL" id="JAS37489.1"/>
    </source>
</evidence>
<feature type="compositionally biased region" description="Basic and acidic residues" evidence="1">
    <location>
        <begin position="44"/>
        <end position="62"/>
    </location>
</feature>
<sequence length="143" mass="15638">EQRSLQSDDHVFLSPASFASNKQNSNNCSFNFPAISQQQYLNQQRDKENRQKRLERRKEAEKSSLIANYSSLSINNSDPNSPVSSSMSHQLVSNIPQSSMAYNLGQTGAGTAIAVAASQAIAATQQLQQGRRTASLKASYEAI</sequence>
<feature type="compositionally biased region" description="Low complexity" evidence="1">
    <location>
        <begin position="73"/>
        <end position="88"/>
    </location>
</feature>
<feature type="non-terminal residue" evidence="2">
    <location>
        <position position="1"/>
    </location>
</feature>
<proteinExistence type="predicted"/>
<gene>
    <name evidence="2" type="ORF">g.44906</name>
</gene>
<dbReference type="EMBL" id="GECZ01032280">
    <property type="protein sequence ID" value="JAS37489.1"/>
    <property type="molecule type" value="Transcribed_RNA"/>
</dbReference>